<evidence type="ECO:0000256" key="1">
    <source>
        <dbReference type="ARBA" id="ARBA00004141"/>
    </source>
</evidence>
<dbReference type="InterPro" id="IPR010619">
    <property type="entry name" value="ThrE-like_N"/>
</dbReference>
<comment type="similarity">
    <text evidence="5">Belongs to the ThrE exporter (TC 2.A.79) family.</text>
</comment>
<protein>
    <submittedName>
        <fullName evidence="10">Uncharacterized membrane protein YjjP (DUF1212 family)</fullName>
    </submittedName>
</protein>
<dbReference type="PANTHER" id="PTHR31082">
    <property type="entry name" value="PHEROMONE-REGULATED MEMBRANE PROTEIN 10"/>
    <property type="match status" value="1"/>
</dbReference>
<evidence type="ECO:0000256" key="5">
    <source>
        <dbReference type="ARBA" id="ARBA00034125"/>
    </source>
</evidence>
<evidence type="ECO:0000256" key="4">
    <source>
        <dbReference type="ARBA" id="ARBA00023136"/>
    </source>
</evidence>
<evidence type="ECO:0000256" key="6">
    <source>
        <dbReference type="SAM" id="MobiDB-lite"/>
    </source>
</evidence>
<evidence type="ECO:0000313" key="11">
    <source>
        <dbReference type="Proteomes" id="UP000704762"/>
    </source>
</evidence>
<feature type="region of interest" description="Disordered" evidence="6">
    <location>
        <begin position="1"/>
        <end position="24"/>
    </location>
</feature>
<dbReference type="EMBL" id="JAFBCF010000001">
    <property type="protein sequence ID" value="MBM7797248.1"/>
    <property type="molecule type" value="Genomic_DNA"/>
</dbReference>
<evidence type="ECO:0000256" key="3">
    <source>
        <dbReference type="ARBA" id="ARBA00022989"/>
    </source>
</evidence>
<accession>A0ABS2RE27</accession>
<keyword evidence="2 7" id="KW-0812">Transmembrane</keyword>
<feature type="compositionally biased region" description="Polar residues" evidence="6">
    <location>
        <begin position="1"/>
        <end position="11"/>
    </location>
</feature>
<evidence type="ECO:0000256" key="7">
    <source>
        <dbReference type="SAM" id="Phobius"/>
    </source>
</evidence>
<evidence type="ECO:0000259" key="9">
    <source>
        <dbReference type="Pfam" id="PF12821"/>
    </source>
</evidence>
<gene>
    <name evidence="10" type="ORF">JOE57_000169</name>
</gene>
<dbReference type="InterPro" id="IPR051361">
    <property type="entry name" value="ThrE/Ser_Exporter"/>
</dbReference>
<dbReference type="Pfam" id="PF12821">
    <property type="entry name" value="ThrE_2"/>
    <property type="match status" value="1"/>
</dbReference>
<feature type="transmembrane region" description="Helical" evidence="7">
    <location>
        <begin position="334"/>
        <end position="355"/>
    </location>
</feature>
<feature type="transmembrane region" description="Helical" evidence="7">
    <location>
        <begin position="399"/>
        <end position="421"/>
    </location>
</feature>
<reference evidence="10 11" key="1">
    <citation type="submission" date="2021-01" db="EMBL/GenBank/DDBJ databases">
        <title>Sequencing the genomes of 1000 actinobacteria strains.</title>
        <authorList>
            <person name="Klenk H.-P."/>
        </authorList>
    </citation>
    <scope>NUCLEOTIDE SEQUENCE [LARGE SCALE GENOMIC DNA]</scope>
    <source>
        <strain evidence="10 11">DSM 18662</strain>
    </source>
</reference>
<feature type="transmembrane region" description="Helical" evidence="7">
    <location>
        <begin position="161"/>
        <end position="179"/>
    </location>
</feature>
<feature type="transmembrane region" description="Helical" evidence="7">
    <location>
        <begin position="362"/>
        <end position="387"/>
    </location>
</feature>
<dbReference type="RefSeq" id="WP_204915968.1">
    <property type="nucleotide sequence ID" value="NZ_BAAAQP010000003.1"/>
</dbReference>
<dbReference type="PANTHER" id="PTHR31082:SF4">
    <property type="entry name" value="PHEROMONE-REGULATED MEMBRANE PROTEIN 10"/>
    <property type="match status" value="1"/>
</dbReference>
<comment type="subcellular location">
    <subcellularLocation>
        <location evidence="1">Membrane</location>
        <topology evidence="1">Multi-pass membrane protein</topology>
    </subcellularLocation>
</comment>
<keyword evidence="4 7" id="KW-0472">Membrane</keyword>
<dbReference type="Pfam" id="PF06738">
    <property type="entry name" value="ThrE"/>
    <property type="match status" value="1"/>
</dbReference>
<keyword evidence="3 7" id="KW-1133">Transmembrane helix</keyword>
<feature type="transmembrane region" description="Helical" evidence="7">
    <location>
        <begin position="310"/>
        <end position="328"/>
    </location>
</feature>
<feature type="transmembrane region" description="Helical" evidence="7">
    <location>
        <begin position="186"/>
        <end position="204"/>
    </location>
</feature>
<feature type="transmembrane region" description="Helical" evidence="7">
    <location>
        <begin position="248"/>
        <end position="266"/>
    </location>
</feature>
<evidence type="ECO:0000256" key="2">
    <source>
        <dbReference type="ARBA" id="ARBA00022692"/>
    </source>
</evidence>
<sequence length="435" mass="45220">MEVPQPQSTEGGSADVRSRGRLVRSPDVTDRKLLTYLGTAMIASGQPVHEVEEQLRRVSARLGHPDAQVAATPTGLTLNLGSGEPASFESINGPLRLDQSAMVSDIRLGLLTGGLDPEEALTRLSGLRSLPSRYPGWAMHLGFLAVAFGIAMILQPGWPNLLVAAAGSVVVLGMSRLAARAQLLATLLPTVAAFAVALMVFSAADAGLIEGPLRTLLPPLAVLLPGALMVTGMSELAAGAMVAGSSRLIFGVVQLLLFTLGVLAAAKVLPVEATQLGNIRVDELGWWAAPTGLVVISVGLCLLESAPFRQLPWIGVVLLLAFAAQSVGQLLGGTAVGSFLGALAASLGASLVEAVRPQLPRLVVFLPAFWLLVPGSLGLLSVTQLGINPSEAVSTVVQVVAVICAIALGLMFGSAIARSTGRLIRRFRRRRTVPH</sequence>
<feature type="domain" description="Threonine/Serine exporter ThrE" evidence="9">
    <location>
        <begin position="295"/>
        <end position="415"/>
    </location>
</feature>
<feature type="domain" description="Threonine/serine exporter-like N-terminal" evidence="8">
    <location>
        <begin position="33"/>
        <end position="268"/>
    </location>
</feature>
<evidence type="ECO:0000259" key="8">
    <source>
        <dbReference type="Pfam" id="PF06738"/>
    </source>
</evidence>
<feature type="transmembrane region" description="Helical" evidence="7">
    <location>
        <begin position="286"/>
        <end position="303"/>
    </location>
</feature>
<feature type="transmembrane region" description="Helical" evidence="7">
    <location>
        <begin position="137"/>
        <end position="155"/>
    </location>
</feature>
<proteinExistence type="inferred from homology"/>
<comment type="caution">
    <text evidence="10">The sequence shown here is derived from an EMBL/GenBank/DDBJ whole genome shotgun (WGS) entry which is preliminary data.</text>
</comment>
<feature type="transmembrane region" description="Helical" evidence="7">
    <location>
        <begin position="216"/>
        <end position="236"/>
    </location>
</feature>
<name>A0ABS2RE27_9ACTN</name>
<organism evidence="10 11">
    <name type="scientific">Microlunatus panaciterrae</name>
    <dbReference type="NCBI Taxonomy" id="400768"/>
    <lineage>
        <taxon>Bacteria</taxon>
        <taxon>Bacillati</taxon>
        <taxon>Actinomycetota</taxon>
        <taxon>Actinomycetes</taxon>
        <taxon>Propionibacteriales</taxon>
        <taxon>Propionibacteriaceae</taxon>
        <taxon>Microlunatus</taxon>
    </lineage>
</organism>
<dbReference type="InterPro" id="IPR024528">
    <property type="entry name" value="ThrE_2"/>
</dbReference>
<dbReference type="Proteomes" id="UP000704762">
    <property type="component" value="Unassembled WGS sequence"/>
</dbReference>
<evidence type="ECO:0000313" key="10">
    <source>
        <dbReference type="EMBL" id="MBM7797248.1"/>
    </source>
</evidence>
<keyword evidence="11" id="KW-1185">Reference proteome</keyword>